<dbReference type="GeneID" id="60846978"/>
<comment type="function">
    <text evidence="2">Catalyzes the sequential condensation of isopentenyl diphosphate (IPP) with (2E,6E)-farnesyl diphosphate (E,E-FPP) to yield (2Z,6Z,10Z,14Z,18Z,22Z,26Z,30Z,34E,38E)-undecaprenyl diphosphate (di-trans,octa-cis-UPP). UPP is the precursor of glycosyl carrier lipid in the biosynthesis of bacterial cell wall polysaccharide components such as peptidoglycan and lipopolysaccharide.</text>
</comment>
<sequence length="258" mass="28408">MSLLAALGDCANSSLPRHVAIIMDGNGRWAQNRGKMRVYGHKAGVKSVREAVTFAARAKIEALTLFAFSSENWRRPEGEVSALMELFITVLGREVQKLHNNGIRLKVIGDTARFSERLQAKIAKAEALTANNKGLTLNIAANYGGQWDIAQAARKLAKAVAAGELAADDIDESMLTREVCMADLPPVDLLIRTGGDHRISNFVLWQLAYAELYFTPVLWPDFNEAEFSEAVASFVARERRFGCTGEQIRELIAEQQTG</sequence>
<feature type="binding site" evidence="2">
    <location>
        <position position="24"/>
    </location>
    <ligand>
        <name>Mg(2+)</name>
        <dbReference type="ChEBI" id="CHEBI:18420"/>
    </ligand>
</feature>
<dbReference type="GO" id="GO:0071555">
    <property type="term" value="P:cell wall organization"/>
    <property type="evidence" value="ECO:0007669"/>
    <property type="project" value="UniProtKB-KW"/>
</dbReference>
<dbReference type="Proteomes" id="UP000076809">
    <property type="component" value="Chromosome"/>
</dbReference>
<dbReference type="Gene3D" id="3.40.1180.10">
    <property type="entry name" value="Decaprenyl diphosphate synthase-like"/>
    <property type="match status" value="1"/>
</dbReference>
<name>A0A0T6SJW2_AERVE</name>
<evidence type="ECO:0000313" key="8">
    <source>
        <dbReference type="EMBL" id="TYD44185.1"/>
    </source>
</evidence>
<evidence type="ECO:0000313" key="11">
    <source>
        <dbReference type="Proteomes" id="UP000281725"/>
    </source>
</evidence>
<evidence type="ECO:0000313" key="9">
    <source>
        <dbReference type="Proteomes" id="UP000076809"/>
    </source>
</evidence>
<dbReference type="AlphaFoldDB" id="A0A0T6SJW2"/>
<comment type="cofactor">
    <cofactor evidence="2">
        <name>Mg(2+)</name>
        <dbReference type="ChEBI" id="CHEBI:18420"/>
    </cofactor>
    <text evidence="2">Binds 2 magnesium ions per subunit.</text>
</comment>
<feature type="active site" description="Proton acceptor" evidence="2">
    <location>
        <position position="72"/>
    </location>
</feature>
<dbReference type="EMBL" id="NQMC01000031">
    <property type="protein sequence ID" value="TYD44185.1"/>
    <property type="molecule type" value="Genomic_DNA"/>
</dbReference>
<keyword evidence="1 2" id="KW-0808">Transferase</keyword>
<feature type="active site" evidence="2">
    <location>
        <position position="24"/>
    </location>
</feature>
<dbReference type="EMBL" id="CP014774">
    <property type="protein sequence ID" value="ANB52476.1"/>
    <property type="molecule type" value="Genomic_DNA"/>
</dbReference>
<feature type="binding site" evidence="2">
    <location>
        <position position="211"/>
    </location>
    <ligand>
        <name>Mg(2+)</name>
        <dbReference type="ChEBI" id="CHEBI:18420"/>
    </ligand>
</feature>
<dbReference type="RefSeq" id="WP_005338574.1">
    <property type="nucleotide sequence ID" value="NZ_AP022281.1"/>
</dbReference>
<keyword evidence="2" id="KW-0479">Metal-binding</keyword>
<evidence type="ECO:0000313" key="13">
    <source>
        <dbReference type="Proteomes" id="UP000323129"/>
    </source>
</evidence>
<dbReference type="GO" id="GO:0009252">
    <property type="term" value="P:peptidoglycan biosynthetic process"/>
    <property type="evidence" value="ECO:0007669"/>
    <property type="project" value="UniProtKB-UniRule"/>
</dbReference>
<dbReference type="EMBL" id="SSUX01000003">
    <property type="protein sequence ID" value="THJ46534.1"/>
    <property type="molecule type" value="Genomic_DNA"/>
</dbReference>
<dbReference type="GO" id="GO:0008834">
    <property type="term" value="F:ditrans,polycis-undecaprenyl-diphosphate synthase [(2E,6E)-farnesyl-diphosphate specific] activity"/>
    <property type="evidence" value="ECO:0007669"/>
    <property type="project" value="UniProtKB-UniRule"/>
</dbReference>
<reference evidence="4 10" key="5">
    <citation type="submission" date="2018-11" db="EMBL/GenBank/DDBJ databases">
        <title>Complete genome sequence of multidrug-resistant Aeromonas veronii strain MS-18-37.</title>
        <authorList>
            <person name="Abdelhamed H."/>
            <person name="Lawrence M."/>
            <person name="Waldbieser G."/>
        </authorList>
    </citation>
    <scope>NUCLEOTIDE SEQUENCE [LARGE SCALE GENOMIC DNA]</scope>
    <source>
        <strain evidence="4 10">MS-18-37</strain>
    </source>
</reference>
<keyword evidence="2" id="KW-0460">Magnesium</keyword>
<evidence type="ECO:0000313" key="7">
    <source>
        <dbReference type="EMBL" id="TND56805.1"/>
    </source>
</evidence>
<dbReference type="InterPro" id="IPR018520">
    <property type="entry name" value="UPP_synth-like_CS"/>
</dbReference>
<dbReference type="GO" id="GO:0008360">
    <property type="term" value="P:regulation of cell shape"/>
    <property type="evidence" value="ECO:0007669"/>
    <property type="project" value="UniProtKB-KW"/>
</dbReference>
<feature type="binding site" evidence="2">
    <location>
        <begin position="25"/>
        <end position="28"/>
    </location>
    <ligand>
        <name>substrate</name>
    </ligand>
</feature>
<evidence type="ECO:0000313" key="4">
    <source>
        <dbReference type="EMBL" id="AYV38222.1"/>
    </source>
</evidence>
<dbReference type="KEGG" id="avo:AMS64_18020"/>
<accession>A0A318DKV2</accession>
<dbReference type="Proteomes" id="UP000267614">
    <property type="component" value="Chromosome"/>
</dbReference>
<evidence type="ECO:0000313" key="5">
    <source>
        <dbReference type="EMBL" id="RKJ89553.1"/>
    </source>
</evidence>
<reference evidence="6 12" key="7">
    <citation type="submission" date="2019-04" db="EMBL/GenBank/DDBJ databases">
        <title>Comparative genomics of Aeromonas veronii strains pathogenic to fish.</title>
        <authorList>
            <person name="Cascarano M.C."/>
            <person name="Smyrli M."/>
            <person name="Katharios P."/>
        </authorList>
    </citation>
    <scope>NUCLEOTIDE SEQUENCE [LARGE SCALE GENOMIC DNA]</scope>
    <source>
        <strain evidence="6 12">XU1</strain>
    </source>
</reference>
<dbReference type="Proteomes" id="UP000309618">
    <property type="component" value="Unassembled WGS sequence"/>
</dbReference>
<evidence type="ECO:0000313" key="10">
    <source>
        <dbReference type="Proteomes" id="UP000267614"/>
    </source>
</evidence>
<feature type="binding site" evidence="2">
    <location>
        <position position="29"/>
    </location>
    <ligand>
        <name>substrate</name>
    </ligand>
</feature>
<keyword evidence="13" id="KW-1185">Reference proteome</keyword>
<dbReference type="PANTHER" id="PTHR10291">
    <property type="entry name" value="DEHYDRODOLICHYL DIPHOSPHATE SYNTHASE FAMILY MEMBER"/>
    <property type="match status" value="1"/>
</dbReference>
<proteinExistence type="inferred from homology"/>
<dbReference type="EC" id="2.5.1.31" evidence="2"/>
<dbReference type="InterPro" id="IPR036424">
    <property type="entry name" value="UPP_synth-like_sf"/>
</dbReference>
<dbReference type="OMA" id="FDRRDLW"/>
<dbReference type="Proteomes" id="UP000281725">
    <property type="component" value="Unassembled WGS sequence"/>
</dbReference>
<dbReference type="InterPro" id="IPR001441">
    <property type="entry name" value="UPP_synth-like"/>
</dbReference>
<evidence type="ECO:0000313" key="3">
    <source>
        <dbReference type="EMBL" id="ANB52476.1"/>
    </source>
</evidence>
<comment type="catalytic activity">
    <reaction evidence="2">
        <text>8 isopentenyl diphosphate + (2E,6E)-farnesyl diphosphate = di-trans,octa-cis-undecaprenyl diphosphate + 8 diphosphate</text>
        <dbReference type="Rhea" id="RHEA:27551"/>
        <dbReference type="ChEBI" id="CHEBI:33019"/>
        <dbReference type="ChEBI" id="CHEBI:58405"/>
        <dbReference type="ChEBI" id="CHEBI:128769"/>
        <dbReference type="ChEBI" id="CHEBI:175763"/>
        <dbReference type="EC" id="2.5.1.31"/>
    </reaction>
</comment>
<dbReference type="EMBL" id="PDXJ01000002">
    <property type="protein sequence ID" value="TND56805.1"/>
    <property type="molecule type" value="Genomic_DNA"/>
</dbReference>
<comment type="similarity">
    <text evidence="2">Belongs to the UPP synthase family.</text>
</comment>
<reference evidence="7" key="3">
    <citation type="submission" date="2017-10" db="EMBL/GenBank/DDBJ databases">
        <authorList>
            <person name="Colston S.M."/>
            <person name="Graf J."/>
        </authorList>
    </citation>
    <scope>NUCLEOTIDE SEQUENCE</scope>
    <source>
        <strain evidence="7">BAQ071013-135</strain>
    </source>
</reference>
<keyword evidence="2" id="KW-0133">Cell shape</keyword>
<accession>A0A0T6SJW2</accession>
<keyword evidence="2" id="KW-0961">Cell wall biogenesis/degradation</keyword>
<feature type="binding site" evidence="2">
    <location>
        <position position="41"/>
    </location>
    <ligand>
        <name>substrate</name>
    </ligand>
</feature>
<evidence type="ECO:0000256" key="1">
    <source>
        <dbReference type="ARBA" id="ARBA00022679"/>
    </source>
</evidence>
<keyword evidence="2" id="KW-0573">Peptidoglycan synthesis</keyword>
<dbReference type="EMBL" id="CP033604">
    <property type="protein sequence ID" value="AYV38222.1"/>
    <property type="molecule type" value="Genomic_DNA"/>
</dbReference>
<evidence type="ECO:0000313" key="12">
    <source>
        <dbReference type="Proteomes" id="UP000309618"/>
    </source>
</evidence>
<comment type="subunit">
    <text evidence="2">Homodimer.</text>
</comment>
<feature type="binding site" evidence="2">
    <location>
        <begin position="69"/>
        <end position="71"/>
    </location>
    <ligand>
        <name>substrate</name>
    </ligand>
</feature>
<dbReference type="GO" id="GO:0005829">
    <property type="term" value="C:cytosol"/>
    <property type="evidence" value="ECO:0007669"/>
    <property type="project" value="TreeGrafter"/>
</dbReference>
<reference evidence="7" key="6">
    <citation type="journal article" date="2019" name="PLoS ONE">
        <title>Identification and characterization of putative Aeromonas spp. T3SS effectors.</title>
        <authorList>
            <person name="Rangel L.T."/>
            <person name="Marden J."/>
            <person name="Colston S."/>
            <person name="Setubal J.C."/>
            <person name="Graf J."/>
            <person name="Gogarten J.P."/>
        </authorList>
    </citation>
    <scope>NUCLEOTIDE SEQUENCE</scope>
    <source>
        <strain evidence="7">BAQ071013-135</strain>
    </source>
</reference>
<feature type="binding site" evidence="2">
    <location>
        <position position="75"/>
    </location>
    <ligand>
        <name>substrate</name>
    </ligand>
</feature>
<dbReference type="OrthoDB" id="4191603at2"/>
<protein>
    <recommendedName>
        <fullName evidence="2">Ditrans,polycis-undecaprenyl-diphosphate synthase ((2E,6E)-farnesyl-diphosphate specific)</fullName>
        <ecNumber evidence="2">2.5.1.31</ecNumber>
    </recommendedName>
    <alternativeName>
        <fullName evidence="2">Ditrans,polycis-undecaprenylcistransferase</fullName>
    </alternativeName>
    <alternativeName>
        <fullName evidence="2">Undecaprenyl diphosphate synthase</fullName>
        <shortName evidence="2">UDS</shortName>
    </alternativeName>
    <alternativeName>
        <fullName evidence="2">Undecaprenyl pyrophosphate synthase</fullName>
        <shortName evidence="2">UPP synthase</shortName>
    </alternativeName>
</protein>
<dbReference type="NCBIfam" id="TIGR00055">
    <property type="entry name" value="uppS"/>
    <property type="match status" value="1"/>
</dbReference>
<dbReference type="Pfam" id="PF01255">
    <property type="entry name" value="Prenyltransf"/>
    <property type="match status" value="1"/>
</dbReference>
<dbReference type="EMBL" id="RAWX01000002">
    <property type="protein sequence ID" value="RKJ89553.1"/>
    <property type="molecule type" value="Genomic_DNA"/>
</dbReference>
<reference evidence="5 11" key="4">
    <citation type="submission" date="2018-09" db="EMBL/GenBank/DDBJ databases">
        <title>Genome sequencing of Aeromonas veronii MS-17-88.</title>
        <authorList>
            <person name="Tekedar H.C."/>
            <person name="Arick M.A."/>
            <person name="Hsu C.-Y."/>
            <person name="Thrash A."/>
            <person name="Karsi A."/>
            <person name="Lawrence M.L."/>
            <person name="Abdelhamed H."/>
        </authorList>
    </citation>
    <scope>NUCLEOTIDE SEQUENCE [LARGE SCALE GENOMIC DNA]</scope>
    <source>
        <strain evidence="5 11">MS 17-88</strain>
    </source>
</reference>
<reference evidence="3 9" key="1">
    <citation type="journal article" date="2016" name="J. Clin. Microbiol.">
        <title>Detection and Whole-Genome Sequencing of Carbapenemase-Producing Aeromonas hydrophila Isolates from Routine Perirectal Surveillance Culture.</title>
        <authorList>
            <person name="Hughes H.Y."/>
            <person name="Conlan S.P."/>
            <person name="Lau A.F."/>
            <person name="Dekker J.P."/>
            <person name="Michelin A.V."/>
            <person name="Youn J.H."/>
            <person name="Henderson D.K."/>
            <person name="Frank K.M."/>
            <person name="Segre J.A."/>
            <person name="Palmore T.N."/>
        </authorList>
    </citation>
    <scope>NUCLEOTIDE SEQUENCE [LARGE SCALE GENOMIC DNA]</scope>
    <source>
        <strain evidence="3 9">AVNIH1</strain>
    </source>
</reference>
<dbReference type="Proteomes" id="UP000323129">
    <property type="component" value="Unassembled WGS sequence"/>
</dbReference>
<dbReference type="HAMAP" id="MF_01139">
    <property type="entry name" value="ISPT"/>
    <property type="match status" value="1"/>
</dbReference>
<dbReference type="GO" id="GO:0016094">
    <property type="term" value="P:polyprenol biosynthetic process"/>
    <property type="evidence" value="ECO:0007669"/>
    <property type="project" value="TreeGrafter"/>
</dbReference>
<dbReference type="FunFam" id="3.40.1180.10:FF:000001">
    <property type="entry name" value="(2E,6E)-farnesyl-diphosphate-specific ditrans,polycis-undecaprenyl-diphosphate synthase"/>
    <property type="match status" value="1"/>
</dbReference>
<dbReference type="GO" id="GO:0000287">
    <property type="term" value="F:magnesium ion binding"/>
    <property type="evidence" value="ECO:0007669"/>
    <property type="project" value="UniProtKB-UniRule"/>
</dbReference>
<feature type="binding site" evidence="2">
    <location>
        <position position="192"/>
    </location>
    <ligand>
        <name>substrate</name>
    </ligand>
</feature>
<dbReference type="Proteomes" id="UP000796104">
    <property type="component" value="Unassembled WGS sequence"/>
</dbReference>
<dbReference type="SUPFAM" id="SSF64005">
    <property type="entry name" value="Undecaprenyl diphosphate synthase"/>
    <property type="match status" value="1"/>
</dbReference>
<dbReference type="STRING" id="654.AMS64_18020"/>
<feature type="binding site" evidence="2">
    <location>
        <position position="37"/>
    </location>
    <ligand>
        <name>substrate</name>
    </ligand>
</feature>
<evidence type="ECO:0000256" key="2">
    <source>
        <dbReference type="HAMAP-Rule" id="MF_01139"/>
    </source>
</evidence>
<dbReference type="eggNOG" id="COG0020">
    <property type="taxonomic scope" value="Bacteria"/>
</dbReference>
<reference evidence="8 13" key="2">
    <citation type="submission" date="2017-08" db="EMBL/GenBank/DDBJ databases">
        <title>Aeromonas veronii bv sobria strain NS22 whole genome sequencing.</title>
        <authorList>
            <person name="Katharios P."/>
            <person name="Ha V.Q."/>
            <person name="Smyrli M."/>
        </authorList>
    </citation>
    <scope>NUCLEOTIDE SEQUENCE [LARGE SCALE GENOMIC DNA]</scope>
    <source>
        <strain evidence="8 13">NS22</strain>
    </source>
</reference>
<dbReference type="CDD" id="cd00475">
    <property type="entry name" value="Cis_IPPS"/>
    <property type="match status" value="1"/>
</dbReference>
<gene>
    <name evidence="2 5" type="primary">uppS</name>
    <name evidence="7" type="ORF">CF123_02415</name>
    <name evidence="8" type="ORF">CJF24_12005</name>
    <name evidence="5" type="ORF">D6R50_09890</name>
    <name evidence="6" type="ORF">E8Q35_06035</name>
    <name evidence="4" type="ORF">EFI48_16185</name>
    <name evidence="3" type="ORF">WM43_07275</name>
</gene>
<dbReference type="PANTHER" id="PTHR10291:SF0">
    <property type="entry name" value="DEHYDRODOLICHYL DIPHOSPHATE SYNTHASE 2"/>
    <property type="match status" value="1"/>
</dbReference>
<evidence type="ECO:0000313" key="6">
    <source>
        <dbReference type="EMBL" id="THJ46534.1"/>
    </source>
</evidence>
<feature type="binding site" evidence="2">
    <location>
        <begin position="198"/>
        <end position="200"/>
    </location>
    <ligand>
        <name>substrate</name>
    </ligand>
</feature>
<organism evidence="5 11">
    <name type="scientific">Aeromonas veronii</name>
    <dbReference type="NCBI Taxonomy" id="654"/>
    <lineage>
        <taxon>Bacteria</taxon>
        <taxon>Pseudomonadati</taxon>
        <taxon>Pseudomonadota</taxon>
        <taxon>Gammaproteobacteria</taxon>
        <taxon>Aeromonadales</taxon>
        <taxon>Aeromonadaceae</taxon>
        <taxon>Aeromonas</taxon>
    </lineage>
</organism>
<feature type="binding site" evidence="2">
    <location>
        <position position="73"/>
    </location>
    <ligand>
        <name>substrate</name>
    </ligand>
</feature>
<dbReference type="PROSITE" id="PS01066">
    <property type="entry name" value="UPP_SYNTHASE"/>
    <property type="match status" value="1"/>
</dbReference>